<protein>
    <submittedName>
        <fullName evidence="1">Uncharacterized protein</fullName>
    </submittedName>
</protein>
<dbReference type="OrthoDB" id="10288025at2759"/>
<dbReference type="AlphaFoldDB" id="I1CCR2"/>
<dbReference type="EMBL" id="CH476739">
    <property type="protein sequence ID" value="EIE86242.1"/>
    <property type="molecule type" value="Genomic_DNA"/>
</dbReference>
<reference evidence="1 2" key="1">
    <citation type="journal article" date="2009" name="PLoS Genet.">
        <title>Genomic analysis of the basal lineage fungus Rhizopus oryzae reveals a whole-genome duplication.</title>
        <authorList>
            <person name="Ma L.-J."/>
            <person name="Ibrahim A.S."/>
            <person name="Skory C."/>
            <person name="Grabherr M.G."/>
            <person name="Burger G."/>
            <person name="Butler M."/>
            <person name="Elias M."/>
            <person name="Idnurm A."/>
            <person name="Lang B.F."/>
            <person name="Sone T."/>
            <person name="Abe A."/>
            <person name="Calvo S.E."/>
            <person name="Corrochano L.M."/>
            <person name="Engels R."/>
            <person name="Fu J."/>
            <person name="Hansberg W."/>
            <person name="Kim J.-M."/>
            <person name="Kodira C.D."/>
            <person name="Koehrsen M.J."/>
            <person name="Liu B."/>
            <person name="Miranda-Saavedra D."/>
            <person name="O'Leary S."/>
            <person name="Ortiz-Castellanos L."/>
            <person name="Poulter R."/>
            <person name="Rodriguez-Romero J."/>
            <person name="Ruiz-Herrera J."/>
            <person name="Shen Y.-Q."/>
            <person name="Zeng Q."/>
            <person name="Galagan J."/>
            <person name="Birren B.W."/>
            <person name="Cuomo C.A."/>
            <person name="Wickes B.L."/>
        </authorList>
    </citation>
    <scope>NUCLEOTIDE SEQUENCE [LARGE SCALE GENOMIC DNA]</scope>
    <source>
        <strain evidence="2">RA 99-880 / ATCC MYA-4621 / FGSC 9543 / NRRL 43880</strain>
    </source>
</reference>
<dbReference type="InParanoid" id="I1CCR2"/>
<dbReference type="Proteomes" id="UP000009138">
    <property type="component" value="Unassembled WGS sequence"/>
</dbReference>
<evidence type="ECO:0000313" key="2">
    <source>
        <dbReference type="Proteomes" id="UP000009138"/>
    </source>
</evidence>
<name>I1CCR2_RHIO9</name>
<keyword evidence="2" id="KW-1185">Reference proteome</keyword>
<evidence type="ECO:0000313" key="1">
    <source>
        <dbReference type="EMBL" id="EIE86242.1"/>
    </source>
</evidence>
<accession>I1CCR2</accession>
<dbReference type="OMA" id="HFILPIR"/>
<proteinExistence type="predicted"/>
<sequence length="137" mass="16089">MGYVTRINRIDPLSLPEEPDDINIKLLPLLKTVYQARLTMEQTNELVRKYVPERILIGVRNPNISITNKLTRHFILPTRYNVFLSFKAIKASTKRSNHVKVKTALLPKGIKKGERRLVQYGRYRSENGRYESYEDDR</sequence>
<dbReference type="GeneID" id="93617918"/>
<organism evidence="1 2">
    <name type="scientific">Rhizopus delemar (strain RA 99-880 / ATCC MYA-4621 / FGSC 9543 / NRRL 43880)</name>
    <name type="common">Mucormycosis agent</name>
    <name type="synonym">Rhizopus arrhizus var. delemar</name>
    <dbReference type="NCBI Taxonomy" id="246409"/>
    <lineage>
        <taxon>Eukaryota</taxon>
        <taxon>Fungi</taxon>
        <taxon>Fungi incertae sedis</taxon>
        <taxon>Mucoromycota</taxon>
        <taxon>Mucoromycotina</taxon>
        <taxon>Mucoromycetes</taxon>
        <taxon>Mucorales</taxon>
        <taxon>Mucorineae</taxon>
        <taxon>Rhizopodaceae</taxon>
        <taxon>Rhizopus</taxon>
    </lineage>
</organism>
<dbReference type="RefSeq" id="XP_067521638.1">
    <property type="nucleotide sequence ID" value="XM_067665537.1"/>
</dbReference>
<dbReference type="VEuPathDB" id="FungiDB:RO3G_10953"/>
<gene>
    <name evidence="1" type="ORF">RO3G_10953</name>
</gene>